<evidence type="ECO:0000259" key="13">
    <source>
        <dbReference type="PROSITE" id="PS50157"/>
    </source>
</evidence>
<name>A0A226D6M2_FOLCA</name>
<protein>
    <submittedName>
        <fullName evidence="14">Zinc finger and BTB domain-containing protein 48</fullName>
    </submittedName>
</protein>
<evidence type="ECO:0000313" key="15">
    <source>
        <dbReference type="Proteomes" id="UP000198287"/>
    </source>
</evidence>
<keyword evidence="8" id="KW-0238">DNA-binding</keyword>
<evidence type="ECO:0000313" key="14">
    <source>
        <dbReference type="EMBL" id="OXA40859.1"/>
    </source>
</evidence>
<keyword evidence="15" id="KW-1185">Reference proteome</keyword>
<keyword evidence="3" id="KW-0479">Metal-binding</keyword>
<dbReference type="PROSITE" id="PS50157">
    <property type="entry name" value="ZINC_FINGER_C2H2_2"/>
    <property type="match status" value="1"/>
</dbReference>
<accession>A0A226D6M2</accession>
<dbReference type="FunFam" id="3.30.160.60:FF:001156">
    <property type="entry name" value="Zinc finger protein 407"/>
    <property type="match status" value="1"/>
</dbReference>
<dbReference type="PANTHER" id="PTHR24379:SF121">
    <property type="entry name" value="C2H2-TYPE DOMAIN-CONTAINING PROTEIN"/>
    <property type="match status" value="1"/>
</dbReference>
<keyword evidence="9" id="KW-0804">Transcription</keyword>
<reference evidence="14 15" key="1">
    <citation type="submission" date="2015-12" db="EMBL/GenBank/DDBJ databases">
        <title>The genome of Folsomia candida.</title>
        <authorList>
            <person name="Faddeeva A."/>
            <person name="Derks M.F."/>
            <person name="Anvar Y."/>
            <person name="Smit S."/>
            <person name="Van Straalen N."/>
            <person name="Roelofs D."/>
        </authorList>
    </citation>
    <scope>NUCLEOTIDE SEQUENCE [LARGE SCALE GENOMIC DNA]</scope>
    <source>
        <strain evidence="14 15">VU population</strain>
        <tissue evidence="14">Whole body</tissue>
    </source>
</reference>
<dbReference type="OrthoDB" id="8117402at2759"/>
<feature type="compositionally biased region" description="Basic and acidic residues" evidence="12">
    <location>
        <begin position="56"/>
        <end position="69"/>
    </location>
</feature>
<feature type="region of interest" description="Disordered" evidence="12">
    <location>
        <begin position="46"/>
        <end position="90"/>
    </location>
</feature>
<comment type="similarity">
    <text evidence="2">Belongs to the krueppel C2H2-type zinc-finger protein family.</text>
</comment>
<dbReference type="PANTHER" id="PTHR24379">
    <property type="entry name" value="KRAB AND ZINC FINGER DOMAIN-CONTAINING"/>
    <property type="match status" value="1"/>
</dbReference>
<evidence type="ECO:0000256" key="7">
    <source>
        <dbReference type="ARBA" id="ARBA00023015"/>
    </source>
</evidence>
<dbReference type="Pfam" id="PF00096">
    <property type="entry name" value="zf-C2H2"/>
    <property type="match status" value="1"/>
</dbReference>
<proteinExistence type="inferred from homology"/>
<keyword evidence="7" id="KW-0805">Transcription regulation</keyword>
<dbReference type="Pfam" id="PF13894">
    <property type="entry name" value="zf-C2H2_4"/>
    <property type="match status" value="1"/>
</dbReference>
<dbReference type="Gene3D" id="3.30.160.60">
    <property type="entry name" value="Classic Zinc Finger"/>
    <property type="match status" value="2"/>
</dbReference>
<dbReference type="AlphaFoldDB" id="A0A226D6M2"/>
<dbReference type="InterPro" id="IPR036236">
    <property type="entry name" value="Znf_C2H2_sf"/>
</dbReference>
<dbReference type="GO" id="GO:0005634">
    <property type="term" value="C:nucleus"/>
    <property type="evidence" value="ECO:0007669"/>
    <property type="project" value="UniProtKB-SubCell"/>
</dbReference>
<keyword evidence="6" id="KW-0862">Zinc</keyword>
<evidence type="ECO:0000256" key="4">
    <source>
        <dbReference type="ARBA" id="ARBA00022737"/>
    </source>
</evidence>
<sequence length="237" mass="26827">MRLGRAPKNTRPSGATILGRVRVVKIHAESAEYSAWPSTRCIPTPLTPGPLIKSSLDQKSEKSKSETKSKFPQTDSHAENHNDLNPLENKVDPPLQCPTCSKSFVTKRSLDRHLTRVVPCPSSYLCPVPTCSFSTANKRRFESHMVHFHKDVAIHGCRLCEKMFRKKAARAVHMVIQYEDGEKKFPCEKCGKSFALEENLKRHVELHKVEGIKPLICEVCDGRFKDEKDLEGHIAKR</sequence>
<dbReference type="InterPro" id="IPR013087">
    <property type="entry name" value="Znf_C2H2_type"/>
</dbReference>
<organism evidence="14 15">
    <name type="scientific">Folsomia candida</name>
    <name type="common">Springtail</name>
    <dbReference type="NCBI Taxonomy" id="158441"/>
    <lineage>
        <taxon>Eukaryota</taxon>
        <taxon>Metazoa</taxon>
        <taxon>Ecdysozoa</taxon>
        <taxon>Arthropoda</taxon>
        <taxon>Hexapoda</taxon>
        <taxon>Collembola</taxon>
        <taxon>Entomobryomorpha</taxon>
        <taxon>Isotomoidea</taxon>
        <taxon>Isotomidae</taxon>
        <taxon>Proisotominae</taxon>
        <taxon>Folsomia</taxon>
    </lineage>
</organism>
<evidence type="ECO:0000256" key="11">
    <source>
        <dbReference type="PROSITE-ProRule" id="PRU00042"/>
    </source>
</evidence>
<evidence type="ECO:0000256" key="6">
    <source>
        <dbReference type="ARBA" id="ARBA00022833"/>
    </source>
</evidence>
<dbReference type="Proteomes" id="UP000198287">
    <property type="component" value="Unassembled WGS sequence"/>
</dbReference>
<keyword evidence="10" id="KW-0539">Nucleus</keyword>
<evidence type="ECO:0000256" key="2">
    <source>
        <dbReference type="ARBA" id="ARBA00006991"/>
    </source>
</evidence>
<evidence type="ECO:0000256" key="1">
    <source>
        <dbReference type="ARBA" id="ARBA00004123"/>
    </source>
</evidence>
<dbReference type="GO" id="GO:0008270">
    <property type="term" value="F:zinc ion binding"/>
    <property type="evidence" value="ECO:0007669"/>
    <property type="project" value="UniProtKB-KW"/>
</dbReference>
<evidence type="ECO:0000256" key="8">
    <source>
        <dbReference type="ARBA" id="ARBA00023125"/>
    </source>
</evidence>
<evidence type="ECO:0000256" key="9">
    <source>
        <dbReference type="ARBA" id="ARBA00023163"/>
    </source>
</evidence>
<dbReference type="EMBL" id="LNIX01000031">
    <property type="protein sequence ID" value="OXA40859.1"/>
    <property type="molecule type" value="Genomic_DNA"/>
</dbReference>
<feature type="domain" description="C2H2-type" evidence="13">
    <location>
        <begin position="185"/>
        <end position="212"/>
    </location>
</feature>
<dbReference type="SUPFAM" id="SSF57667">
    <property type="entry name" value="beta-beta-alpha zinc fingers"/>
    <property type="match status" value="1"/>
</dbReference>
<keyword evidence="5 11" id="KW-0863">Zinc-finger</keyword>
<comment type="subcellular location">
    <subcellularLocation>
        <location evidence="1">Nucleus</location>
    </subcellularLocation>
</comment>
<dbReference type="GO" id="GO:0003677">
    <property type="term" value="F:DNA binding"/>
    <property type="evidence" value="ECO:0007669"/>
    <property type="project" value="UniProtKB-KW"/>
</dbReference>
<gene>
    <name evidence="14" type="ORF">Fcan01_24280</name>
</gene>
<comment type="caution">
    <text evidence="14">The sequence shown here is derived from an EMBL/GenBank/DDBJ whole genome shotgun (WGS) entry which is preliminary data.</text>
</comment>
<dbReference type="SMART" id="SM00355">
    <property type="entry name" value="ZnF_C2H2"/>
    <property type="match status" value="5"/>
</dbReference>
<dbReference type="PROSITE" id="PS00028">
    <property type="entry name" value="ZINC_FINGER_C2H2_1"/>
    <property type="match status" value="1"/>
</dbReference>
<evidence type="ECO:0000256" key="3">
    <source>
        <dbReference type="ARBA" id="ARBA00022723"/>
    </source>
</evidence>
<evidence type="ECO:0000256" key="12">
    <source>
        <dbReference type="SAM" id="MobiDB-lite"/>
    </source>
</evidence>
<evidence type="ECO:0000256" key="5">
    <source>
        <dbReference type="ARBA" id="ARBA00022771"/>
    </source>
</evidence>
<keyword evidence="4" id="KW-0677">Repeat</keyword>
<evidence type="ECO:0000256" key="10">
    <source>
        <dbReference type="ARBA" id="ARBA00023242"/>
    </source>
</evidence>